<dbReference type="RefSeq" id="WP_087103739.1">
    <property type="nucleotide sequence ID" value="NZ_FWFG01000057.1"/>
</dbReference>
<keyword evidence="2" id="KW-0812">Transmembrane</keyword>
<feature type="transmembrane region" description="Helical" evidence="2">
    <location>
        <begin position="6"/>
        <end position="23"/>
    </location>
</feature>
<evidence type="ECO:0000256" key="2">
    <source>
        <dbReference type="SAM" id="Phobius"/>
    </source>
</evidence>
<dbReference type="OrthoDB" id="4793882at2"/>
<feature type="region of interest" description="Disordered" evidence="1">
    <location>
        <begin position="175"/>
        <end position="224"/>
    </location>
</feature>
<evidence type="ECO:0000313" key="3">
    <source>
        <dbReference type="EMBL" id="SLM91310.1"/>
    </source>
</evidence>
<reference evidence="3 4" key="1">
    <citation type="submission" date="2017-02" db="EMBL/GenBank/DDBJ databases">
        <authorList>
            <person name="Peterson S.W."/>
        </authorList>
    </citation>
    <scope>NUCLEOTIDE SEQUENCE [LARGE SCALE GENOMIC DNA]</scope>
    <source>
        <strain evidence="3 4">CIP104813</strain>
    </source>
</reference>
<protein>
    <submittedName>
        <fullName evidence="3">Uncharacterized protein</fullName>
    </submittedName>
</protein>
<feature type="transmembrane region" description="Helical" evidence="2">
    <location>
        <begin position="108"/>
        <end position="126"/>
    </location>
</feature>
<feature type="transmembrane region" description="Helical" evidence="2">
    <location>
        <begin position="132"/>
        <end position="149"/>
    </location>
</feature>
<dbReference type="AlphaFoldDB" id="A0A1X6WZG9"/>
<dbReference type="EMBL" id="FWFG01000057">
    <property type="protein sequence ID" value="SLM91310.1"/>
    <property type="molecule type" value="Genomic_DNA"/>
</dbReference>
<gene>
    <name evidence="3" type="ORF">FM110_06385</name>
</gene>
<organism evidence="3 4">
    <name type="scientific">Brachybacterium nesterenkovii</name>
    <dbReference type="NCBI Taxonomy" id="47847"/>
    <lineage>
        <taxon>Bacteria</taxon>
        <taxon>Bacillati</taxon>
        <taxon>Actinomycetota</taxon>
        <taxon>Actinomycetes</taxon>
        <taxon>Micrococcales</taxon>
        <taxon>Dermabacteraceae</taxon>
        <taxon>Brachybacterium</taxon>
    </lineage>
</organism>
<keyword evidence="4" id="KW-1185">Reference proteome</keyword>
<evidence type="ECO:0000313" key="4">
    <source>
        <dbReference type="Proteomes" id="UP000195981"/>
    </source>
</evidence>
<keyword evidence="2" id="KW-1133">Transmembrane helix</keyword>
<accession>A0A1X6WZG9</accession>
<keyword evidence="2" id="KW-0472">Membrane</keyword>
<sequence>METINLGAVLFALLLLVWLLYAVPRIAERRDLMGHARAVDLSRDSRAARDLTDAAHHRRRDPEVHAAMPENRLLTRPVDPTRRPRFEEPARIDVETAAPAGPGRRVRAVLLAGLVALTALAVVLAVIGAVAWYVPLVPVAILAGYVALLRRAELSRRERLRQEVSARRRALAGARSAGGSAASAGATEAEQCESEAPSAAPAPAPRPGEWTPRPVPRPAYSLRGDVDDLDTRHAAHRASVLGTSVPLENEGVEEQEAARERVESLPVAADLGLDEILARRRGA</sequence>
<dbReference type="Proteomes" id="UP000195981">
    <property type="component" value="Unassembled WGS sequence"/>
</dbReference>
<name>A0A1X6WZG9_9MICO</name>
<proteinExistence type="predicted"/>
<feature type="compositionally biased region" description="Low complexity" evidence="1">
    <location>
        <begin position="175"/>
        <end position="199"/>
    </location>
</feature>
<evidence type="ECO:0000256" key="1">
    <source>
        <dbReference type="SAM" id="MobiDB-lite"/>
    </source>
</evidence>